<keyword evidence="5" id="KW-0998">Cell outer membrane</keyword>
<keyword evidence="4" id="KW-0472">Membrane</keyword>
<comment type="caution">
    <text evidence="6">The sequence shown here is derived from an EMBL/GenBank/DDBJ whole genome shotgun (WGS) entry which is preliminary data.</text>
</comment>
<evidence type="ECO:0000256" key="3">
    <source>
        <dbReference type="ARBA" id="ARBA00022692"/>
    </source>
</evidence>
<accession>A0ABU8NHA9</accession>
<sequence length="488" mass="55327">MTHKIMFKTILLFSAILTPILGKGQGDSDTVKLKLNDVIGIAKMHSTAAVQAETIRENQYWQYRTFKSNYNPQLTLDGTLPQFSKTNIPVIQPDGTVEFKPVINDNSQINLGLTQNISLTGGQVFLGSNVLRFSDFDRKQTRYNGNPLIIGLNQPLFAFNSLLWDQKIEPLRYEESQKKYKEDMEVVGRDASELFFGLLIAQINKDIAVKNLSNNETIYKIGEGKAALGRLSKDELLRLKLGVLNARKAVAQANVDAETADLQLKSFIGFSADNQIKLILPEHLLTFEVDPAIAVQQAKDNRQKSIEFKRALLEADKDVAKARGENGLKVNLFGTFGLTNVADRLPGIYSRAKDQQEIRLGFQIPILDWGRSASRIKTAQSNRKLIAATVKQAQINFEQEIYTILRQFAMIKEQMQTNAEADLTATQRYEIAQKRYLLNDLSITDLNIALQEKDQARRDYIFALRSFWSAYFNLRQLTLYDFTTNKKI</sequence>
<reference evidence="6 7" key="1">
    <citation type="submission" date="2024-03" db="EMBL/GenBank/DDBJ databases">
        <title>Sequence of Lycoming College Course Isolates.</title>
        <authorList>
            <person name="Plotts O."/>
            <person name="Newman J."/>
        </authorList>
    </citation>
    <scope>NUCLEOTIDE SEQUENCE [LARGE SCALE GENOMIC DNA]</scope>
    <source>
        <strain evidence="6 7">CJB-3</strain>
    </source>
</reference>
<organism evidence="6 7">
    <name type="scientific">Pedobacter panaciterrae</name>
    <dbReference type="NCBI Taxonomy" id="363849"/>
    <lineage>
        <taxon>Bacteria</taxon>
        <taxon>Pseudomonadati</taxon>
        <taxon>Bacteroidota</taxon>
        <taxon>Sphingobacteriia</taxon>
        <taxon>Sphingobacteriales</taxon>
        <taxon>Sphingobacteriaceae</taxon>
        <taxon>Pedobacter</taxon>
    </lineage>
</organism>
<evidence type="ECO:0000313" key="6">
    <source>
        <dbReference type="EMBL" id="MEJ2901111.1"/>
    </source>
</evidence>
<evidence type="ECO:0000256" key="1">
    <source>
        <dbReference type="ARBA" id="ARBA00004442"/>
    </source>
</evidence>
<dbReference type="RefSeq" id="WP_337714982.1">
    <property type="nucleotide sequence ID" value="NZ_JBBEUB010000001.1"/>
</dbReference>
<keyword evidence="3" id="KW-0812">Transmembrane</keyword>
<dbReference type="Gene3D" id="1.20.1600.10">
    <property type="entry name" value="Outer membrane efflux proteins (OEP)"/>
    <property type="match status" value="1"/>
</dbReference>
<proteinExistence type="predicted"/>
<name>A0ABU8NHA9_9SPHI</name>
<dbReference type="SUPFAM" id="SSF56954">
    <property type="entry name" value="Outer membrane efflux proteins (OEP)"/>
    <property type="match status" value="1"/>
</dbReference>
<gene>
    <name evidence="6" type="ORF">WAE58_01665</name>
</gene>
<keyword evidence="7" id="KW-1185">Reference proteome</keyword>
<comment type="subcellular location">
    <subcellularLocation>
        <location evidence="1">Cell outer membrane</location>
    </subcellularLocation>
</comment>
<dbReference type="Proteomes" id="UP001378956">
    <property type="component" value="Unassembled WGS sequence"/>
</dbReference>
<dbReference type="PANTHER" id="PTHR30026:SF20">
    <property type="entry name" value="OUTER MEMBRANE PROTEIN TOLC"/>
    <property type="match status" value="1"/>
</dbReference>
<evidence type="ECO:0000313" key="7">
    <source>
        <dbReference type="Proteomes" id="UP001378956"/>
    </source>
</evidence>
<evidence type="ECO:0000256" key="2">
    <source>
        <dbReference type="ARBA" id="ARBA00022452"/>
    </source>
</evidence>
<keyword evidence="2" id="KW-1134">Transmembrane beta strand</keyword>
<dbReference type="PANTHER" id="PTHR30026">
    <property type="entry name" value="OUTER MEMBRANE PROTEIN TOLC"/>
    <property type="match status" value="1"/>
</dbReference>
<evidence type="ECO:0000256" key="4">
    <source>
        <dbReference type="ARBA" id="ARBA00023136"/>
    </source>
</evidence>
<evidence type="ECO:0000256" key="5">
    <source>
        <dbReference type="ARBA" id="ARBA00023237"/>
    </source>
</evidence>
<protein>
    <submittedName>
        <fullName evidence="6">TolC family protein</fullName>
    </submittedName>
</protein>
<dbReference type="InterPro" id="IPR051906">
    <property type="entry name" value="TolC-like"/>
</dbReference>
<dbReference type="EMBL" id="JBBEUB010000001">
    <property type="protein sequence ID" value="MEJ2901111.1"/>
    <property type="molecule type" value="Genomic_DNA"/>
</dbReference>